<dbReference type="PANTHER" id="PTHR11069:SF23">
    <property type="entry name" value="LYSOSOMAL ACID GLUCOSYLCERAMIDASE"/>
    <property type="match status" value="1"/>
</dbReference>
<name>A0A067MBX5_BOTB1</name>
<dbReference type="Gene3D" id="3.20.20.80">
    <property type="entry name" value="Glycosidases"/>
    <property type="match status" value="1"/>
</dbReference>
<evidence type="ECO:0000256" key="3">
    <source>
        <dbReference type="ARBA" id="ARBA00022801"/>
    </source>
</evidence>
<dbReference type="STRING" id="930990.A0A067MBX5"/>
<evidence type="ECO:0000256" key="4">
    <source>
        <dbReference type="RuleBase" id="RU361188"/>
    </source>
</evidence>
<keyword evidence="2 5" id="KW-0732">Signal</keyword>
<evidence type="ECO:0000259" key="6">
    <source>
        <dbReference type="Pfam" id="PF02055"/>
    </source>
</evidence>
<keyword evidence="8" id="KW-1185">Reference proteome</keyword>
<dbReference type="EMBL" id="KL198079">
    <property type="protein sequence ID" value="KDQ09357.1"/>
    <property type="molecule type" value="Genomic_DNA"/>
</dbReference>
<dbReference type="InParanoid" id="A0A067MBX5"/>
<dbReference type="SUPFAM" id="SSF51445">
    <property type="entry name" value="(Trans)glycosidases"/>
    <property type="match status" value="1"/>
</dbReference>
<evidence type="ECO:0000256" key="5">
    <source>
        <dbReference type="SAM" id="SignalP"/>
    </source>
</evidence>
<sequence length="490" mass="53590">MLLFHALAIAPLVSSVLGQQIWDIWETARDKSTLFKSLQPAVINFVSPGAAGAADIQVNDGAVYQQMDGFGAALTDSSAKLLSGLKSSNSNAYWELLRKLWDVADGANSAGMPVLRVPIGASDFSALGYSFDDEWNDTSFSRLSADRAPSYLWSTLADIKSIQPGIKLFFLPWSPPAWMKDSNSLNGGRVWADRSDQLAQYLFKSIQAIKNKGFDTYAISIQNEPENSNPTYPTALVAPDVAALVGNALRTLLNNNGFSRVKIIGYDHNWDHAAAYPVTMINNAPNAFAGAAFHCYGGNVGQQEDFHRAHPGKEIYFTECTGEFGSDWWSDIKWNMDNIFIGSVEHWARAAMLWNVALDGKGQQVLPGSSSCGGPGCRAVVTISGSSYTLNQEWYAIAQSNRATNPRDANGPFGQRIGSSVSGGTGWALRVTAFKTTRNNPADWNRYSLVVLNWADNPVQSVRTTIGFRGQQATYTFKTGLTTLWWYAQN</sequence>
<feature type="chain" id="PRO_5001641167" evidence="5">
    <location>
        <begin position="19"/>
        <end position="490"/>
    </location>
</feature>
<dbReference type="InterPro" id="IPR033453">
    <property type="entry name" value="Glyco_hydro_30_TIM-barrel"/>
</dbReference>
<evidence type="ECO:0000256" key="1">
    <source>
        <dbReference type="ARBA" id="ARBA00005382"/>
    </source>
</evidence>
<dbReference type="PANTHER" id="PTHR11069">
    <property type="entry name" value="GLUCOSYLCERAMIDASE"/>
    <property type="match status" value="1"/>
</dbReference>
<keyword evidence="4" id="KW-0326">Glycosidase</keyword>
<organism evidence="7 8">
    <name type="scientific">Botryobasidium botryosum (strain FD-172 SS1)</name>
    <dbReference type="NCBI Taxonomy" id="930990"/>
    <lineage>
        <taxon>Eukaryota</taxon>
        <taxon>Fungi</taxon>
        <taxon>Dikarya</taxon>
        <taxon>Basidiomycota</taxon>
        <taxon>Agaricomycotina</taxon>
        <taxon>Agaricomycetes</taxon>
        <taxon>Cantharellales</taxon>
        <taxon>Botryobasidiaceae</taxon>
        <taxon>Botryobasidium</taxon>
    </lineage>
</organism>
<evidence type="ECO:0000313" key="8">
    <source>
        <dbReference type="Proteomes" id="UP000027195"/>
    </source>
</evidence>
<evidence type="ECO:0000313" key="7">
    <source>
        <dbReference type="EMBL" id="KDQ09357.1"/>
    </source>
</evidence>
<dbReference type="GO" id="GO:0004348">
    <property type="term" value="F:glucosylceramidase activity"/>
    <property type="evidence" value="ECO:0007669"/>
    <property type="project" value="InterPro"/>
</dbReference>
<accession>A0A067MBX5</accession>
<protein>
    <submittedName>
        <fullName evidence="7">Glycoside hydrolase family 30 protein</fullName>
    </submittedName>
</protein>
<dbReference type="Pfam" id="PF02055">
    <property type="entry name" value="Glyco_hydro_30"/>
    <property type="match status" value="1"/>
</dbReference>
<evidence type="ECO:0000256" key="2">
    <source>
        <dbReference type="ARBA" id="ARBA00022729"/>
    </source>
</evidence>
<dbReference type="Proteomes" id="UP000027195">
    <property type="component" value="Unassembled WGS sequence"/>
</dbReference>
<gene>
    <name evidence="7" type="ORF">BOTBODRAFT_69192</name>
</gene>
<reference evidence="8" key="1">
    <citation type="journal article" date="2014" name="Proc. Natl. Acad. Sci. U.S.A.">
        <title>Extensive sampling of basidiomycete genomes demonstrates inadequacy of the white-rot/brown-rot paradigm for wood decay fungi.</title>
        <authorList>
            <person name="Riley R."/>
            <person name="Salamov A.A."/>
            <person name="Brown D.W."/>
            <person name="Nagy L.G."/>
            <person name="Floudas D."/>
            <person name="Held B.W."/>
            <person name="Levasseur A."/>
            <person name="Lombard V."/>
            <person name="Morin E."/>
            <person name="Otillar R."/>
            <person name="Lindquist E.A."/>
            <person name="Sun H."/>
            <person name="LaButti K.M."/>
            <person name="Schmutz J."/>
            <person name="Jabbour D."/>
            <person name="Luo H."/>
            <person name="Baker S.E."/>
            <person name="Pisabarro A.G."/>
            <person name="Walton J.D."/>
            <person name="Blanchette R.A."/>
            <person name="Henrissat B."/>
            <person name="Martin F."/>
            <person name="Cullen D."/>
            <person name="Hibbett D.S."/>
            <person name="Grigoriev I.V."/>
        </authorList>
    </citation>
    <scope>NUCLEOTIDE SEQUENCE [LARGE SCALE GENOMIC DNA]</scope>
    <source>
        <strain evidence="8">FD-172 SS1</strain>
    </source>
</reference>
<dbReference type="InterPro" id="IPR017853">
    <property type="entry name" value="GH"/>
</dbReference>
<dbReference type="AlphaFoldDB" id="A0A067MBX5"/>
<proteinExistence type="inferred from homology"/>
<dbReference type="InterPro" id="IPR001139">
    <property type="entry name" value="Glyco_hydro_30"/>
</dbReference>
<dbReference type="GO" id="GO:0006680">
    <property type="term" value="P:glucosylceramide catabolic process"/>
    <property type="evidence" value="ECO:0007669"/>
    <property type="project" value="TreeGrafter"/>
</dbReference>
<dbReference type="GO" id="GO:0016020">
    <property type="term" value="C:membrane"/>
    <property type="evidence" value="ECO:0007669"/>
    <property type="project" value="GOC"/>
</dbReference>
<dbReference type="Gene3D" id="2.60.40.1180">
    <property type="entry name" value="Golgi alpha-mannosidase II"/>
    <property type="match status" value="1"/>
</dbReference>
<dbReference type="InterPro" id="IPR013780">
    <property type="entry name" value="Glyco_hydro_b"/>
</dbReference>
<feature type="signal peptide" evidence="5">
    <location>
        <begin position="1"/>
        <end position="18"/>
    </location>
</feature>
<dbReference type="HOGENOM" id="CLU_014379_2_0_1"/>
<dbReference type="OrthoDB" id="2160638at2759"/>
<comment type="similarity">
    <text evidence="1 4">Belongs to the glycosyl hydrolase 30 family.</text>
</comment>
<keyword evidence="3 4" id="KW-0378">Hydrolase</keyword>
<feature type="domain" description="Glycosyl hydrolase family 30 TIM-barrel" evidence="6">
    <location>
        <begin position="68"/>
        <end position="323"/>
    </location>
</feature>